<accession>A0A3M2S7J0</accession>
<proteinExistence type="predicted"/>
<dbReference type="EMBL" id="NKUJ01000106">
    <property type="protein sequence ID" value="RMJ13530.1"/>
    <property type="molecule type" value="Genomic_DNA"/>
</dbReference>
<comment type="caution">
    <text evidence="1">The sequence shown here is derived from an EMBL/GenBank/DDBJ whole genome shotgun (WGS) entry which is preliminary data.</text>
</comment>
<evidence type="ECO:0000313" key="2">
    <source>
        <dbReference type="Proteomes" id="UP000277212"/>
    </source>
</evidence>
<gene>
    <name evidence="1" type="ORF">CDV36_006786</name>
</gene>
<name>A0A3M2S7J0_9HYPO</name>
<dbReference type="Proteomes" id="UP000277212">
    <property type="component" value="Unassembled WGS sequence"/>
</dbReference>
<organism evidence="1 2">
    <name type="scientific">Fusarium kuroshium</name>
    <dbReference type="NCBI Taxonomy" id="2010991"/>
    <lineage>
        <taxon>Eukaryota</taxon>
        <taxon>Fungi</taxon>
        <taxon>Dikarya</taxon>
        <taxon>Ascomycota</taxon>
        <taxon>Pezizomycotina</taxon>
        <taxon>Sordariomycetes</taxon>
        <taxon>Hypocreomycetidae</taxon>
        <taxon>Hypocreales</taxon>
        <taxon>Nectriaceae</taxon>
        <taxon>Fusarium</taxon>
        <taxon>Fusarium solani species complex</taxon>
    </lineage>
</organism>
<dbReference type="AlphaFoldDB" id="A0A3M2S7J0"/>
<protein>
    <submittedName>
        <fullName evidence="1">Uncharacterized protein</fullName>
    </submittedName>
</protein>
<reference evidence="1 2" key="1">
    <citation type="submission" date="2017-06" db="EMBL/GenBank/DDBJ databases">
        <title>Comparative genomic analysis of Ambrosia Fusariam Clade fungi.</title>
        <authorList>
            <person name="Stajich J.E."/>
            <person name="Carrillo J."/>
            <person name="Kijimoto T."/>
            <person name="Eskalen A."/>
            <person name="O'Donnell K."/>
            <person name="Kasson M."/>
        </authorList>
    </citation>
    <scope>NUCLEOTIDE SEQUENCE [LARGE SCALE GENOMIC DNA]</scope>
    <source>
        <strain evidence="1">UCR3666</strain>
    </source>
</reference>
<keyword evidence="2" id="KW-1185">Reference proteome</keyword>
<evidence type="ECO:0000313" key="1">
    <source>
        <dbReference type="EMBL" id="RMJ13530.1"/>
    </source>
</evidence>
<sequence length="67" mass="7393">MPLLGHFTPRNARTTIVCPTCCVGLVCITLFTAEADMASSMMEKLSGGNTWSSFHCLLPTDRITTRW</sequence>